<feature type="region of interest" description="Disordered" evidence="1">
    <location>
        <begin position="10"/>
        <end position="57"/>
    </location>
</feature>
<sequence length="116" mass="12534">MAKWLVLSSLARSGSGEQHHQSAVREGVIKKPSDKHQRRTKRVAVGATGVASRSNSQSWRAGYVDNRAGIRQDGVSLRKAPSENIAGGKADDGHGQRERVESDRPLLLVSDLNPLA</sequence>
<feature type="compositionally biased region" description="Basic and acidic residues" evidence="1">
    <location>
        <begin position="89"/>
        <end position="104"/>
    </location>
</feature>
<organism evidence="2 3">
    <name type="scientific">Globodera pallida</name>
    <name type="common">Potato cyst nematode worm</name>
    <name type="synonym">Heterodera pallida</name>
    <dbReference type="NCBI Taxonomy" id="36090"/>
    <lineage>
        <taxon>Eukaryota</taxon>
        <taxon>Metazoa</taxon>
        <taxon>Ecdysozoa</taxon>
        <taxon>Nematoda</taxon>
        <taxon>Chromadorea</taxon>
        <taxon>Rhabditida</taxon>
        <taxon>Tylenchina</taxon>
        <taxon>Tylenchomorpha</taxon>
        <taxon>Tylenchoidea</taxon>
        <taxon>Heteroderidae</taxon>
        <taxon>Heteroderinae</taxon>
        <taxon>Globodera</taxon>
    </lineage>
</organism>
<dbReference type="WBParaSite" id="GPLIN_001158500">
    <property type="protein sequence ID" value="GPLIN_001158500"/>
    <property type="gene ID" value="GPLIN_001158500"/>
</dbReference>
<name>A0A183CFD0_GLOPA</name>
<proteinExistence type="predicted"/>
<evidence type="ECO:0000313" key="2">
    <source>
        <dbReference type="Proteomes" id="UP000050741"/>
    </source>
</evidence>
<reference evidence="2" key="2">
    <citation type="submission" date="2014-05" db="EMBL/GenBank/DDBJ databases">
        <title>The genome and life-stage specific transcriptomes of Globodera pallida elucidate key aspects of plant parasitism by a cyst nematode.</title>
        <authorList>
            <person name="Cotton J.A."/>
            <person name="Lilley C.J."/>
            <person name="Jones L.M."/>
            <person name="Kikuchi T."/>
            <person name="Reid A.J."/>
            <person name="Thorpe P."/>
            <person name="Tsai I.J."/>
            <person name="Beasley H."/>
            <person name="Blok V."/>
            <person name="Cock P.J.A."/>
            <person name="Van den Akker S.E."/>
            <person name="Holroyd N."/>
            <person name="Hunt M."/>
            <person name="Mantelin S."/>
            <person name="Naghra H."/>
            <person name="Pain A."/>
            <person name="Palomares-Rius J.E."/>
            <person name="Zarowiecki M."/>
            <person name="Berriman M."/>
            <person name="Jones J.T."/>
            <person name="Urwin P.E."/>
        </authorList>
    </citation>
    <scope>NUCLEOTIDE SEQUENCE [LARGE SCALE GENOMIC DNA]</scope>
    <source>
        <strain evidence="2">Lindley</strain>
    </source>
</reference>
<evidence type="ECO:0000256" key="1">
    <source>
        <dbReference type="SAM" id="MobiDB-lite"/>
    </source>
</evidence>
<reference evidence="3" key="3">
    <citation type="submission" date="2016-06" db="UniProtKB">
        <authorList>
            <consortium name="WormBaseParasite"/>
        </authorList>
    </citation>
    <scope>IDENTIFICATION</scope>
</reference>
<reference evidence="2" key="1">
    <citation type="submission" date="2013-12" db="EMBL/GenBank/DDBJ databases">
        <authorList>
            <person name="Aslett M."/>
        </authorList>
    </citation>
    <scope>NUCLEOTIDE SEQUENCE [LARGE SCALE GENOMIC DNA]</scope>
    <source>
        <strain evidence="2">Lindley</strain>
    </source>
</reference>
<evidence type="ECO:0000313" key="3">
    <source>
        <dbReference type="WBParaSite" id="GPLIN_001158500"/>
    </source>
</evidence>
<keyword evidence="2" id="KW-1185">Reference proteome</keyword>
<dbReference type="Proteomes" id="UP000050741">
    <property type="component" value="Unassembled WGS sequence"/>
</dbReference>
<protein>
    <submittedName>
        <fullName evidence="3">Secreted protein</fullName>
    </submittedName>
</protein>
<dbReference type="AlphaFoldDB" id="A0A183CFD0"/>
<accession>A0A183CFD0</accession>
<feature type="region of interest" description="Disordered" evidence="1">
    <location>
        <begin position="74"/>
        <end position="116"/>
    </location>
</feature>